<dbReference type="AlphaFoldDB" id="A0A1U7Z483"/>
<dbReference type="Pfam" id="PF05212">
    <property type="entry name" value="DUF707"/>
    <property type="match status" value="1"/>
</dbReference>
<dbReference type="PANTHER" id="PTHR31210">
    <property type="entry name" value="OS06G0731900 PROTEIN"/>
    <property type="match status" value="1"/>
</dbReference>
<dbReference type="OMA" id="NDTCKNQ"/>
<dbReference type="GeneID" id="104590836"/>
<organism evidence="1 3">
    <name type="scientific">Nelumbo nucifera</name>
    <name type="common">Sacred lotus</name>
    <dbReference type="NCBI Taxonomy" id="4432"/>
    <lineage>
        <taxon>Eukaryota</taxon>
        <taxon>Viridiplantae</taxon>
        <taxon>Streptophyta</taxon>
        <taxon>Embryophyta</taxon>
        <taxon>Tracheophyta</taxon>
        <taxon>Spermatophyta</taxon>
        <taxon>Magnoliopsida</taxon>
        <taxon>Proteales</taxon>
        <taxon>Nelumbonaceae</taxon>
        <taxon>Nelumbo</taxon>
    </lineage>
</organism>
<sequence length="438" mass="50363">MKISNYVSLLVDPKSRSCLCGAALICVALLIGSAFTARNYKDVGFPSRCGKTFQLRLFELTEEKREGYVESYKATICWVIWEERNNRIFLEKSRTMEEKFSRWGAVDTQKNRPSHACKNQCQPYGSEALPKGILSTTADLEMRPLWGTPMKMANVKPSMNLLAISVGIKQKEVVNQMVKKFLSSNFVIMLFHYDGVVDEWRDLEWSDRAVHVSAINQTKWWFAKRFLHPDIVAGYDYIFVWDEDIGVENFHPGRYLSIIKDEGLEISQPALDPTKSEVHHQITVRGRKSKVHRRIYKLKGKGKRCDNNSTAPPCIGWVEMMAPVFSRAAWRCTWYMIQNDLIHAWGLDMQLGYCAQGDRTKNVGVVDSEYIVHLGLPTLGVVDENKAPFDSHVIDGRSSVRRQSYTELEIFRSRWEKAVEGDKCWIDPYKKPAKQSSR</sequence>
<keyword evidence="1" id="KW-1185">Reference proteome</keyword>
<evidence type="ECO:0000313" key="3">
    <source>
        <dbReference type="RefSeq" id="XP_010248031.1"/>
    </source>
</evidence>
<evidence type="ECO:0000313" key="4">
    <source>
        <dbReference type="RefSeq" id="XP_019052411.1"/>
    </source>
</evidence>
<evidence type="ECO:0000313" key="2">
    <source>
        <dbReference type="RefSeq" id="XP_010247971.1"/>
    </source>
</evidence>
<dbReference type="RefSeq" id="XP_010247971.1">
    <property type="nucleotide sequence ID" value="XM_010249669.2"/>
</dbReference>
<dbReference type="RefSeq" id="XP_019052411.1">
    <property type="nucleotide sequence ID" value="XM_019196866.1"/>
</dbReference>
<evidence type="ECO:0000313" key="1">
    <source>
        <dbReference type="Proteomes" id="UP000189703"/>
    </source>
</evidence>
<dbReference type="OrthoDB" id="9985979at2759"/>
<dbReference type="eggNOG" id="ENOG502QQAA">
    <property type="taxonomic scope" value="Eukaryota"/>
</dbReference>
<dbReference type="KEGG" id="nnu:104590836"/>
<gene>
    <name evidence="2 3 4" type="primary">LOC104590836</name>
</gene>
<name>A0A1U7Z483_NELNU</name>
<reference evidence="2 3" key="1">
    <citation type="submission" date="2025-04" db="UniProtKB">
        <authorList>
            <consortium name="RefSeq"/>
        </authorList>
    </citation>
    <scope>IDENTIFICATION</scope>
</reference>
<dbReference type="Proteomes" id="UP000189703">
    <property type="component" value="Unplaced"/>
</dbReference>
<accession>A0A1U7Z483</accession>
<dbReference type="RefSeq" id="XP_010248031.1">
    <property type="nucleotide sequence ID" value="XM_010249729.2"/>
</dbReference>
<dbReference type="InterPro" id="IPR007877">
    <property type="entry name" value="DUF707"/>
</dbReference>
<dbReference type="PANTHER" id="PTHR31210:SF11">
    <property type="entry name" value="KETOGLUTARATE REDUCTASE TRANS-SPLICING-LIKE PROTEIN, PUTATIVE (DUF707)-RELATED"/>
    <property type="match status" value="1"/>
</dbReference>
<protein>
    <submittedName>
        <fullName evidence="2 3">Uncharacterized protein LOC104590836 isoform X1</fullName>
    </submittedName>
</protein>
<proteinExistence type="predicted"/>